<gene>
    <name evidence="1" type="ORF">Taro_026630</name>
</gene>
<evidence type="ECO:0000313" key="2">
    <source>
        <dbReference type="Proteomes" id="UP000652761"/>
    </source>
</evidence>
<dbReference type="AlphaFoldDB" id="A0A843VDG1"/>
<reference evidence="1" key="1">
    <citation type="submission" date="2017-07" db="EMBL/GenBank/DDBJ databases">
        <title>Taro Niue Genome Assembly and Annotation.</title>
        <authorList>
            <person name="Atibalentja N."/>
            <person name="Keating K."/>
            <person name="Fields C.J."/>
        </authorList>
    </citation>
    <scope>NUCLEOTIDE SEQUENCE</scope>
    <source>
        <strain evidence="1">Niue_2</strain>
        <tissue evidence="1">Leaf</tissue>
    </source>
</reference>
<proteinExistence type="predicted"/>
<evidence type="ECO:0000313" key="1">
    <source>
        <dbReference type="EMBL" id="MQL93985.1"/>
    </source>
</evidence>
<organism evidence="1 2">
    <name type="scientific">Colocasia esculenta</name>
    <name type="common">Wild taro</name>
    <name type="synonym">Arum esculentum</name>
    <dbReference type="NCBI Taxonomy" id="4460"/>
    <lineage>
        <taxon>Eukaryota</taxon>
        <taxon>Viridiplantae</taxon>
        <taxon>Streptophyta</taxon>
        <taxon>Embryophyta</taxon>
        <taxon>Tracheophyta</taxon>
        <taxon>Spermatophyta</taxon>
        <taxon>Magnoliopsida</taxon>
        <taxon>Liliopsida</taxon>
        <taxon>Araceae</taxon>
        <taxon>Aroideae</taxon>
        <taxon>Colocasieae</taxon>
        <taxon>Colocasia</taxon>
    </lineage>
</organism>
<dbReference type="EMBL" id="NMUH01001618">
    <property type="protein sequence ID" value="MQL93985.1"/>
    <property type="molecule type" value="Genomic_DNA"/>
</dbReference>
<accession>A0A843VDG1</accession>
<sequence>MDSGAEGKMMVKTVALSHLQSSLGWSGTPRPFWSLPCACQSVLLLTASLFLAPDPLKEARSGTVVRSDYGSRVRSVYVSIRVVVTTCRLYGVSDYGVFFVPSLVKLLNSGRVRIGRRRRGDLCYSPSGSPDPWAAAVKIGSSAWAEGRVLGVLTRHIKNALCLRVT</sequence>
<keyword evidence="2" id="KW-1185">Reference proteome</keyword>
<name>A0A843VDG1_COLES</name>
<dbReference type="Proteomes" id="UP000652761">
    <property type="component" value="Unassembled WGS sequence"/>
</dbReference>
<protein>
    <submittedName>
        <fullName evidence="1">Uncharacterized protein</fullName>
    </submittedName>
</protein>
<comment type="caution">
    <text evidence="1">The sequence shown here is derived from an EMBL/GenBank/DDBJ whole genome shotgun (WGS) entry which is preliminary data.</text>
</comment>